<evidence type="ECO:0000256" key="2">
    <source>
        <dbReference type="ARBA" id="ARBA00005061"/>
    </source>
</evidence>
<keyword evidence="7" id="KW-0862">Zinc</keyword>
<comment type="catalytic activity">
    <reaction evidence="10">
        <text>7,8-dihydroneopterin 3'-triphosphate + H2O = 6-carboxy-5,6,7,8-tetrahydropterin + triphosphate + acetaldehyde + 2 H(+)</text>
        <dbReference type="Rhea" id="RHEA:27966"/>
        <dbReference type="ChEBI" id="CHEBI:15343"/>
        <dbReference type="ChEBI" id="CHEBI:15377"/>
        <dbReference type="ChEBI" id="CHEBI:15378"/>
        <dbReference type="ChEBI" id="CHEBI:18036"/>
        <dbReference type="ChEBI" id="CHEBI:58462"/>
        <dbReference type="ChEBI" id="CHEBI:61032"/>
        <dbReference type="EC" id="4.1.2.50"/>
    </reaction>
</comment>
<dbReference type="AlphaFoldDB" id="A0A0G8AT13"/>
<dbReference type="InterPro" id="IPR038418">
    <property type="entry name" value="6-PTP_synth/QueD_sf"/>
</dbReference>
<dbReference type="STRING" id="431041.FLM9_1123"/>
<name>A0A0G8AT13_9SYNE</name>
<comment type="cofactor">
    <cofactor evidence="1">
        <name>Zn(2+)</name>
        <dbReference type="ChEBI" id="CHEBI:29105"/>
    </cofactor>
</comment>
<comment type="caution">
    <text evidence="11">The sequence shown here is derived from an EMBL/GenBank/DDBJ whole genome shotgun (WGS) entry which is preliminary data.</text>
</comment>
<evidence type="ECO:0000256" key="8">
    <source>
        <dbReference type="ARBA" id="ARBA00023239"/>
    </source>
</evidence>
<protein>
    <recommendedName>
        <fullName evidence="5">6-carboxy-5,6,7,8-tetrahydropterin synthase</fullName>
        <ecNumber evidence="4">4.1.2.50</ecNumber>
    </recommendedName>
    <alternativeName>
        <fullName evidence="9">Queuosine biosynthesis protein QueD</fullName>
    </alternativeName>
</protein>
<organism evidence="11 12">
    <name type="scientific">Candidatus Synechococcus spongiarum 15L</name>
    <dbReference type="NCBI Taxonomy" id="1608419"/>
    <lineage>
        <taxon>Bacteria</taxon>
        <taxon>Bacillati</taxon>
        <taxon>Cyanobacteriota</taxon>
        <taxon>Cyanophyceae</taxon>
        <taxon>Synechococcales</taxon>
        <taxon>Synechococcaceae</taxon>
        <taxon>Synechococcus</taxon>
    </lineage>
</organism>
<proteinExistence type="inferred from homology"/>
<dbReference type="SUPFAM" id="SSF55620">
    <property type="entry name" value="Tetrahydrobiopterin biosynthesis enzymes-like"/>
    <property type="match status" value="2"/>
</dbReference>
<evidence type="ECO:0000313" key="12">
    <source>
        <dbReference type="Proteomes" id="UP000035037"/>
    </source>
</evidence>
<evidence type="ECO:0000256" key="3">
    <source>
        <dbReference type="ARBA" id="ARBA00008900"/>
    </source>
</evidence>
<reference evidence="11 12" key="1">
    <citation type="submission" date="2015-02" db="EMBL/GenBank/DDBJ databases">
        <authorList>
            <person name="Slaby B."/>
            <person name="Hentschel U."/>
        </authorList>
    </citation>
    <scope>NUCLEOTIDE SEQUENCE [LARGE SCALE GENOMIC DNA]</scope>
    <source>
        <strain evidence="11">15L</strain>
    </source>
</reference>
<dbReference type="GO" id="GO:0046872">
    <property type="term" value="F:metal ion binding"/>
    <property type="evidence" value="ECO:0007669"/>
    <property type="project" value="UniProtKB-KW"/>
</dbReference>
<dbReference type="Gene3D" id="3.30.479.10">
    <property type="entry name" value="6-pyruvoyl tetrahydropterin synthase/QueD"/>
    <property type="match status" value="2"/>
</dbReference>
<dbReference type="InterPro" id="IPR007115">
    <property type="entry name" value="6-PTP_synth/QueD"/>
</dbReference>
<gene>
    <name evidence="11" type="ORF">TQ37_08275</name>
</gene>
<dbReference type="UniPathway" id="UPA00391"/>
<evidence type="ECO:0000256" key="10">
    <source>
        <dbReference type="ARBA" id="ARBA00048807"/>
    </source>
</evidence>
<keyword evidence="6" id="KW-0479">Metal-binding</keyword>
<accession>A0A0G8AT13</accession>
<dbReference type="EC" id="4.1.2.50" evidence="4"/>
<dbReference type="FunFam" id="3.30.479.10:FF:000003">
    <property type="entry name" value="6-pyruvoyl tetrahydrobiopterin synthase"/>
    <property type="match status" value="1"/>
</dbReference>
<dbReference type="PATRIC" id="fig|1608419.3.peg.818"/>
<comment type="pathway">
    <text evidence="2">Purine metabolism; 7-cyano-7-deazaguanine biosynthesis.</text>
</comment>
<reference evidence="11 12" key="2">
    <citation type="submission" date="2015-05" db="EMBL/GenBank/DDBJ databases">
        <title>Lifestyle Evolution in Cyanobacterial Symbionts of Sponges.</title>
        <authorList>
            <person name="Burgsdorf I."/>
            <person name="Slaby B.M."/>
            <person name="Handley K.M."/>
            <person name="Haber M."/>
            <person name="Blom J."/>
            <person name="Marshall C.W."/>
            <person name="Gilbert J.A."/>
            <person name="Hentschel U."/>
            <person name="Steindler L."/>
        </authorList>
    </citation>
    <scope>NUCLEOTIDE SEQUENCE [LARGE SCALE GENOMIC DNA]</scope>
    <source>
        <strain evidence="11">15L</strain>
    </source>
</reference>
<comment type="similarity">
    <text evidence="3">Belongs to the PTPS family. QueD subfamily.</text>
</comment>
<evidence type="ECO:0000256" key="9">
    <source>
        <dbReference type="ARBA" id="ARBA00031449"/>
    </source>
</evidence>
<dbReference type="Proteomes" id="UP000035037">
    <property type="component" value="Unassembled WGS sequence"/>
</dbReference>
<dbReference type="Pfam" id="PF01242">
    <property type="entry name" value="PTPS"/>
    <property type="match status" value="2"/>
</dbReference>
<dbReference type="EMBL" id="JYFQ01000168">
    <property type="protein sequence ID" value="KKZ10769.1"/>
    <property type="molecule type" value="Genomic_DNA"/>
</dbReference>
<dbReference type="PANTHER" id="PTHR12589">
    <property type="entry name" value="PYRUVOYL TETRAHYDROBIOPTERIN SYNTHASE"/>
    <property type="match status" value="1"/>
</dbReference>
<evidence type="ECO:0000256" key="4">
    <source>
        <dbReference type="ARBA" id="ARBA00012982"/>
    </source>
</evidence>
<evidence type="ECO:0000256" key="7">
    <source>
        <dbReference type="ARBA" id="ARBA00022833"/>
    </source>
</evidence>
<dbReference type="GO" id="GO:0070497">
    <property type="term" value="F:6-carboxytetrahydropterin synthase activity"/>
    <property type="evidence" value="ECO:0007669"/>
    <property type="project" value="UniProtKB-EC"/>
</dbReference>
<dbReference type="PANTHER" id="PTHR12589:SF7">
    <property type="entry name" value="6-PYRUVOYL TETRAHYDROBIOPTERIN SYNTHASE"/>
    <property type="match status" value="1"/>
</dbReference>
<keyword evidence="8" id="KW-0456">Lyase</keyword>
<sequence>MIAAPAAAAAIASNGASTAAPHGEGRLCLITRRATFCASHRYWLPELSAADNEARFGRCSRAHGHGHNYELVVTMAGPLDANGMVLNLSEVKRHIRCQVTDPLDFSFLNTTWPELASKLPCTEWLCHCIWQRLKPSLPVVGIRLYEHPRLRADYFGQTMDAFLTISTHFAAAHRLARPELSPEENVATYGKCARPHGHGHNYHLEVTVQGTMNERTGMLCDLAALEQVVQDVVTEPFDHTFLNKDVPHFATTVPTAENIALHICDLLRQPVTRCGARLHKVRLQESPNNAAEVYAQSPVNDRPLAQALQTLASR</sequence>
<evidence type="ECO:0000256" key="1">
    <source>
        <dbReference type="ARBA" id="ARBA00001947"/>
    </source>
</evidence>
<evidence type="ECO:0000313" key="11">
    <source>
        <dbReference type="EMBL" id="KKZ10769.1"/>
    </source>
</evidence>
<evidence type="ECO:0000256" key="5">
    <source>
        <dbReference type="ARBA" id="ARBA00018141"/>
    </source>
</evidence>
<evidence type="ECO:0000256" key="6">
    <source>
        <dbReference type="ARBA" id="ARBA00022723"/>
    </source>
</evidence>